<dbReference type="AlphaFoldDB" id="A0AAV1UNX1"/>
<dbReference type="EMBL" id="CAKLBY020000224">
    <property type="protein sequence ID" value="CAK7936324.1"/>
    <property type="molecule type" value="Genomic_DNA"/>
</dbReference>
<dbReference type="Proteomes" id="UP001162060">
    <property type="component" value="Unassembled WGS sequence"/>
</dbReference>
<sequence length="47" mass="5105">MDGSMEVGACVLQLESGVARVQVEQVGIEGTRRVRPDICSEDARNRS</sequence>
<organism evidence="1 2">
    <name type="scientific">Peronospora matthiolae</name>
    <dbReference type="NCBI Taxonomy" id="2874970"/>
    <lineage>
        <taxon>Eukaryota</taxon>
        <taxon>Sar</taxon>
        <taxon>Stramenopiles</taxon>
        <taxon>Oomycota</taxon>
        <taxon>Peronosporomycetes</taxon>
        <taxon>Peronosporales</taxon>
        <taxon>Peronosporaceae</taxon>
        <taxon>Peronospora</taxon>
    </lineage>
</organism>
<evidence type="ECO:0000313" key="1">
    <source>
        <dbReference type="EMBL" id="CAK7936324.1"/>
    </source>
</evidence>
<reference evidence="1" key="1">
    <citation type="submission" date="2024-01" db="EMBL/GenBank/DDBJ databases">
        <authorList>
            <person name="Webb A."/>
        </authorList>
    </citation>
    <scope>NUCLEOTIDE SEQUENCE</scope>
    <source>
        <strain evidence="1">Pm1</strain>
    </source>
</reference>
<name>A0AAV1UNX1_9STRA</name>
<gene>
    <name evidence="1" type="ORF">PM001_LOCUS21474</name>
</gene>
<protein>
    <submittedName>
        <fullName evidence="1">Uncharacterized protein</fullName>
    </submittedName>
</protein>
<accession>A0AAV1UNX1</accession>
<evidence type="ECO:0000313" key="2">
    <source>
        <dbReference type="Proteomes" id="UP001162060"/>
    </source>
</evidence>
<comment type="caution">
    <text evidence="1">The sequence shown here is derived from an EMBL/GenBank/DDBJ whole genome shotgun (WGS) entry which is preliminary data.</text>
</comment>
<proteinExistence type="predicted"/>